<keyword evidence="3" id="KW-1185">Reference proteome</keyword>
<protein>
    <submittedName>
        <fullName evidence="2">Uncharacterized protein</fullName>
    </submittedName>
</protein>
<accession>A0AAN9MTZ6</accession>
<reference evidence="2 3" key="1">
    <citation type="submission" date="2024-01" db="EMBL/GenBank/DDBJ databases">
        <title>The genomes of 5 underutilized Papilionoideae crops provide insights into root nodulation and disease resistanc.</title>
        <authorList>
            <person name="Jiang F."/>
        </authorList>
    </citation>
    <scope>NUCLEOTIDE SEQUENCE [LARGE SCALE GENOMIC DNA]</scope>
    <source>
        <strain evidence="2">LVBAO_FW01</strain>
        <tissue evidence="2">Leaves</tissue>
    </source>
</reference>
<comment type="caution">
    <text evidence="2">The sequence shown here is derived from an EMBL/GenBank/DDBJ whole genome shotgun (WGS) entry which is preliminary data.</text>
</comment>
<sequence>MMGGLGGHRPFLWAILNIVCAFLGRDIGFLSGRDSYDVEEDKESGSRDIEGIGSVAQKGSHVRTMMVQNDVVYSQFTPYL</sequence>
<gene>
    <name evidence="2" type="ORF">VNO77_00320</name>
</gene>
<proteinExistence type="predicted"/>
<dbReference type="EMBL" id="JAYMYQ010000001">
    <property type="protein sequence ID" value="KAK7358393.1"/>
    <property type="molecule type" value="Genomic_DNA"/>
</dbReference>
<evidence type="ECO:0000313" key="3">
    <source>
        <dbReference type="Proteomes" id="UP001367508"/>
    </source>
</evidence>
<name>A0AAN9MTZ6_CANGL</name>
<dbReference type="AlphaFoldDB" id="A0AAN9MTZ6"/>
<evidence type="ECO:0000313" key="2">
    <source>
        <dbReference type="EMBL" id="KAK7358393.1"/>
    </source>
</evidence>
<organism evidence="2 3">
    <name type="scientific">Canavalia gladiata</name>
    <name type="common">Sword bean</name>
    <name type="synonym">Dolichos gladiatus</name>
    <dbReference type="NCBI Taxonomy" id="3824"/>
    <lineage>
        <taxon>Eukaryota</taxon>
        <taxon>Viridiplantae</taxon>
        <taxon>Streptophyta</taxon>
        <taxon>Embryophyta</taxon>
        <taxon>Tracheophyta</taxon>
        <taxon>Spermatophyta</taxon>
        <taxon>Magnoliopsida</taxon>
        <taxon>eudicotyledons</taxon>
        <taxon>Gunneridae</taxon>
        <taxon>Pentapetalae</taxon>
        <taxon>rosids</taxon>
        <taxon>fabids</taxon>
        <taxon>Fabales</taxon>
        <taxon>Fabaceae</taxon>
        <taxon>Papilionoideae</taxon>
        <taxon>50 kb inversion clade</taxon>
        <taxon>NPAAA clade</taxon>
        <taxon>indigoferoid/millettioid clade</taxon>
        <taxon>Phaseoleae</taxon>
        <taxon>Canavalia</taxon>
    </lineage>
</organism>
<keyword evidence="1" id="KW-0732">Signal</keyword>
<evidence type="ECO:0000256" key="1">
    <source>
        <dbReference type="SAM" id="SignalP"/>
    </source>
</evidence>
<feature type="chain" id="PRO_5042953035" evidence="1">
    <location>
        <begin position="22"/>
        <end position="80"/>
    </location>
</feature>
<feature type="signal peptide" evidence="1">
    <location>
        <begin position="1"/>
        <end position="21"/>
    </location>
</feature>
<dbReference type="Proteomes" id="UP001367508">
    <property type="component" value="Unassembled WGS sequence"/>
</dbReference>